<feature type="region of interest" description="Disordered" evidence="1">
    <location>
        <begin position="584"/>
        <end position="650"/>
    </location>
</feature>
<accession>A0ABQ9GAI7</accession>
<keyword evidence="4" id="KW-1185">Reference proteome</keyword>
<feature type="transmembrane region" description="Helical" evidence="2">
    <location>
        <begin position="223"/>
        <end position="243"/>
    </location>
</feature>
<evidence type="ECO:0000313" key="4">
    <source>
        <dbReference type="Proteomes" id="UP001159363"/>
    </source>
</evidence>
<evidence type="ECO:0000313" key="3">
    <source>
        <dbReference type="EMBL" id="KAJ8869435.1"/>
    </source>
</evidence>
<reference evidence="3 4" key="1">
    <citation type="submission" date="2023-02" db="EMBL/GenBank/DDBJ databases">
        <title>LHISI_Scaffold_Assembly.</title>
        <authorList>
            <person name="Stuart O.P."/>
            <person name="Cleave R."/>
            <person name="Magrath M.J.L."/>
            <person name="Mikheyev A.S."/>
        </authorList>
    </citation>
    <scope>NUCLEOTIDE SEQUENCE [LARGE SCALE GENOMIC DNA]</scope>
    <source>
        <strain evidence="3">Daus_M_001</strain>
        <tissue evidence="3">Leg muscle</tissue>
    </source>
</reference>
<proteinExistence type="predicted"/>
<keyword evidence="2" id="KW-0812">Transmembrane</keyword>
<evidence type="ECO:0000256" key="1">
    <source>
        <dbReference type="SAM" id="MobiDB-lite"/>
    </source>
</evidence>
<protein>
    <submittedName>
        <fullName evidence="3">Uncharacterized protein</fullName>
    </submittedName>
</protein>
<organism evidence="3 4">
    <name type="scientific">Dryococelus australis</name>
    <dbReference type="NCBI Taxonomy" id="614101"/>
    <lineage>
        <taxon>Eukaryota</taxon>
        <taxon>Metazoa</taxon>
        <taxon>Ecdysozoa</taxon>
        <taxon>Arthropoda</taxon>
        <taxon>Hexapoda</taxon>
        <taxon>Insecta</taxon>
        <taxon>Pterygota</taxon>
        <taxon>Neoptera</taxon>
        <taxon>Polyneoptera</taxon>
        <taxon>Phasmatodea</taxon>
        <taxon>Verophasmatodea</taxon>
        <taxon>Anareolatae</taxon>
        <taxon>Phasmatidae</taxon>
        <taxon>Eurycanthinae</taxon>
        <taxon>Dryococelus</taxon>
    </lineage>
</organism>
<feature type="transmembrane region" description="Helical" evidence="2">
    <location>
        <begin position="329"/>
        <end position="351"/>
    </location>
</feature>
<comment type="caution">
    <text evidence="3">The sequence shown here is derived from an EMBL/GenBank/DDBJ whole genome shotgun (WGS) entry which is preliminary data.</text>
</comment>
<gene>
    <name evidence="3" type="ORF">PR048_028425</name>
</gene>
<evidence type="ECO:0000256" key="2">
    <source>
        <dbReference type="SAM" id="Phobius"/>
    </source>
</evidence>
<keyword evidence="2" id="KW-0472">Membrane</keyword>
<name>A0ABQ9GAI7_9NEOP</name>
<keyword evidence="2" id="KW-1133">Transmembrane helix</keyword>
<dbReference type="EMBL" id="JARBHB010000013">
    <property type="protein sequence ID" value="KAJ8869435.1"/>
    <property type="molecule type" value="Genomic_DNA"/>
</dbReference>
<feature type="region of interest" description="Disordered" evidence="1">
    <location>
        <begin position="673"/>
        <end position="702"/>
    </location>
</feature>
<sequence length="702" mass="78907">MQKKGVAIDSEEEEEVEAATSASCASQLDEDSAGHSLASVRGNFPRLSINGATYLAVFTIFLLPKFVQDGRKNTVIFQQDEDSRHYVLYVRTFLNAEFLADGFGMVEYPCDGQQFAYLAYMQLGQKHRIGILFSGKCDTQPEQMLRKAVFTLHDGKGVNRGAVDVMLFPEKMINTRCLEDIGGRRKFSATQTWRGSSMKYVERILQQALYCQLQDASCRANEWFITAIYSAHLGSLLHITLLLNSRKRCERRDATPVAYSCPSPTAIHEDFTVSTSDILSGTYLANRLHTAVLRVCSACDDDPATVTDEHSQRYNGNTGRLGRRGDESLGVRVSVALFLTVTNACCYFVMFERTSLSDLNCRRNDNFLVRVAKKASRILKPEVIADTEIFPLQTTIPLYNALHSLNTRHFTAATKYCNDKHILLVPQNLRLSFLYWHKNFVASKSYFCHHKLLSSGAQAGWRLVSAASVTATSPHFGLAAFFFMYCNKANHIDCNFLEKQMFHIVYWYAMFIEHFLRPTIAQQTPAFFPSIFFSVFSELTFSSVREAECRVAVIPAAASNRSPLQRPITLITWPTPMRLKRSENGAAPECKCGGNRRSLRKPTDQRRLPARFPLGENPGATPPGIEPDSPKTSIGTAEEEVHSQSNSDWNTRRQVGGELAKVVAQCSQYDKQTENLPCRRHRGANPRPSDYRSATLPLSYEG</sequence>
<dbReference type="Proteomes" id="UP001159363">
    <property type="component" value="Chromosome 12"/>
</dbReference>